<feature type="region of interest" description="Disordered" evidence="1">
    <location>
        <begin position="1"/>
        <end position="39"/>
    </location>
</feature>
<feature type="compositionally biased region" description="Basic and acidic residues" evidence="1">
    <location>
        <begin position="721"/>
        <end position="737"/>
    </location>
</feature>
<feature type="region of interest" description="Disordered" evidence="1">
    <location>
        <begin position="763"/>
        <end position="944"/>
    </location>
</feature>
<feature type="compositionally biased region" description="Basic and acidic residues" evidence="1">
    <location>
        <begin position="544"/>
        <end position="567"/>
    </location>
</feature>
<sequence>MGKKTRHVKPYSCESAQFRRKRKPLKESSESGGAASSDVSRNTDELVRLILDCVDQIPALTDQLVQNILGNEADEAIVNDSEEIKNVDFENCSESCVQNIPSQKSKNTKHVEIQSSIQERPRNDGAVDAKNRSTDTMRCALRLVEACCDQCGIDTVLQIPQEVKDEVKAAIARLQNLLNEMSTDVLRAISDCLRQAIASESEYMTDTCNSIEISNAPVSRADRKDNKNDNKKSCMKVTLSLLSGAKTEIVEVTKTSSYDQQSQNKDKRLDDKELQKSETFKQDSSKTYLKKDKSKDKLYSEAGNSRSEVTDSPNNDASQQSVTKKQDFSNRSIWCSKKSKKEEHRSSTSNEKDSKKPIKRSKMKLADSKHELTKSDPDNDYKGNNIKREESVKLKQYHEPQRNEVSCCQIIQQGCKASDVMSRREDDPMSSKSTSLPENKRDKSDYDIHRSSRLSEKDSKKSVNGSKTKLADSKHESRKSDHYNDHKEDKINREENSVKPRDDHRPQQIEGRFCQIIHQGCKGSDVMSRCVDNPKSSRSGSILENKRENTDNDVHRASASDEKDFNKSVKGSKTKLADSKPESTKPYYDNDQKEYKMKREKKCVRPKEDHQTQHNEGCYCYRGNKAPDDMSRCEDSYKLSKSGSHSENIREKKTEKEEYRSSTLNERDSKQSVKGSEPKLADSKDESTKLEHDNNHKEDKIEIEDKSHRNGGSCCRMTHQQCEDDHNSGKPGNHSENKMNNNGYDIYISRTGIYMATSMDLNQKRSGQVQDKIKSDPRGCSSTSMSKRRDSRTQCCSKHQKAHESHTEVYPSRSSKAVTDLTDKNSCDTTRGSRSSLTSSSNQSFTDHSKKRRSVAKHDKKSQTNDCRCFEKKQKSNSRAPTSGHSYTRSSPSTSCKQCCNDKMNRSKSEVSPPQPSTNSCNQKSSNNLSHHRRMSSTSTQPHASESSICPCSHQNAEDTSHCLSELIRRIQALLHERCFRIFFGPSLDESAIAFYETYPLLPTAVSNARVMMRCLLSSDEEEF</sequence>
<feature type="region of interest" description="Disordered" evidence="1">
    <location>
        <begin position="525"/>
        <end position="741"/>
    </location>
</feature>
<feature type="region of interest" description="Disordered" evidence="1">
    <location>
        <begin position="255"/>
        <end position="509"/>
    </location>
</feature>
<feature type="compositionally biased region" description="Basic and acidic residues" evidence="1">
    <location>
        <begin position="264"/>
        <end position="299"/>
    </location>
</feature>
<feature type="compositionally biased region" description="Basic and acidic residues" evidence="1">
    <location>
        <begin position="625"/>
        <end position="638"/>
    </location>
</feature>
<feature type="compositionally biased region" description="Basic and acidic residues" evidence="1">
    <location>
        <begin position="575"/>
        <end position="613"/>
    </location>
</feature>
<proteinExistence type="predicted"/>
<gene>
    <name evidence="2" type="ORF">ACAOBT_LOCUS22237</name>
</gene>
<feature type="compositionally biased region" description="Basic and acidic residues" evidence="1">
    <location>
        <begin position="647"/>
        <end position="708"/>
    </location>
</feature>
<feature type="compositionally biased region" description="Basic and acidic residues" evidence="1">
    <location>
        <begin position="364"/>
        <end position="402"/>
    </location>
</feature>
<feature type="compositionally biased region" description="Basic and acidic residues" evidence="1">
    <location>
        <begin position="119"/>
        <end position="130"/>
    </location>
</feature>
<name>A0A9P0LFJ5_ACAOB</name>
<dbReference type="AlphaFoldDB" id="A0A9P0LFJ5"/>
<feature type="compositionally biased region" description="Basic and acidic residues" evidence="1">
    <location>
        <begin position="469"/>
        <end position="507"/>
    </location>
</feature>
<dbReference type="EMBL" id="CAKOFQ010007205">
    <property type="protein sequence ID" value="CAH1994646.1"/>
    <property type="molecule type" value="Genomic_DNA"/>
</dbReference>
<feature type="compositionally biased region" description="Polar residues" evidence="1">
    <location>
        <begin position="403"/>
        <end position="412"/>
    </location>
</feature>
<evidence type="ECO:0000313" key="2">
    <source>
        <dbReference type="EMBL" id="CAH1994646.1"/>
    </source>
</evidence>
<keyword evidence="3" id="KW-1185">Reference proteome</keyword>
<dbReference type="Proteomes" id="UP001152888">
    <property type="component" value="Unassembled WGS sequence"/>
</dbReference>
<feature type="compositionally biased region" description="Low complexity" evidence="1">
    <location>
        <begin position="829"/>
        <end position="846"/>
    </location>
</feature>
<evidence type="ECO:0000313" key="3">
    <source>
        <dbReference type="Proteomes" id="UP001152888"/>
    </source>
</evidence>
<feature type="compositionally biased region" description="Polar residues" evidence="1">
    <location>
        <begin position="302"/>
        <end position="333"/>
    </location>
</feature>
<dbReference type="OrthoDB" id="6781179at2759"/>
<protein>
    <submittedName>
        <fullName evidence="2">Uncharacterized protein</fullName>
    </submittedName>
</protein>
<feature type="compositionally biased region" description="Polar residues" evidence="1">
    <location>
        <begin position="917"/>
        <end position="929"/>
    </location>
</feature>
<evidence type="ECO:0000256" key="1">
    <source>
        <dbReference type="SAM" id="MobiDB-lite"/>
    </source>
</evidence>
<feature type="compositionally biased region" description="Basic and acidic residues" evidence="1">
    <location>
        <begin position="438"/>
        <end position="461"/>
    </location>
</feature>
<accession>A0A9P0LFJ5</accession>
<reference evidence="2" key="1">
    <citation type="submission" date="2022-03" db="EMBL/GenBank/DDBJ databases">
        <authorList>
            <person name="Sayadi A."/>
        </authorList>
    </citation>
    <scope>NUCLEOTIDE SEQUENCE</scope>
</reference>
<feature type="compositionally biased region" description="Basic and acidic residues" evidence="1">
    <location>
        <begin position="340"/>
        <end position="356"/>
    </location>
</feature>
<organism evidence="2 3">
    <name type="scientific">Acanthoscelides obtectus</name>
    <name type="common">Bean weevil</name>
    <name type="synonym">Bruchus obtectus</name>
    <dbReference type="NCBI Taxonomy" id="200917"/>
    <lineage>
        <taxon>Eukaryota</taxon>
        <taxon>Metazoa</taxon>
        <taxon>Ecdysozoa</taxon>
        <taxon>Arthropoda</taxon>
        <taxon>Hexapoda</taxon>
        <taxon>Insecta</taxon>
        <taxon>Pterygota</taxon>
        <taxon>Neoptera</taxon>
        <taxon>Endopterygota</taxon>
        <taxon>Coleoptera</taxon>
        <taxon>Polyphaga</taxon>
        <taxon>Cucujiformia</taxon>
        <taxon>Chrysomeloidea</taxon>
        <taxon>Chrysomelidae</taxon>
        <taxon>Bruchinae</taxon>
        <taxon>Bruchini</taxon>
        <taxon>Acanthoscelides</taxon>
    </lineage>
</organism>
<comment type="caution">
    <text evidence="2">The sequence shown here is derived from an EMBL/GenBank/DDBJ whole genome shotgun (WGS) entry which is preliminary data.</text>
</comment>
<feature type="compositionally biased region" description="Polar residues" evidence="1">
    <location>
        <begin position="877"/>
        <end position="896"/>
    </location>
</feature>
<feature type="region of interest" description="Disordered" evidence="1">
    <location>
        <begin position="107"/>
        <end position="130"/>
    </location>
</feature>
<feature type="compositionally biased region" description="Basic residues" evidence="1">
    <location>
        <begin position="849"/>
        <end position="860"/>
    </location>
</feature>